<dbReference type="GO" id="GO:0031176">
    <property type="term" value="F:endo-1,4-beta-xylanase activity"/>
    <property type="evidence" value="ECO:0007669"/>
    <property type="project" value="UniProtKB-EC"/>
</dbReference>
<protein>
    <submittedName>
        <fullName evidence="6">Polysaccharide deacetylase</fullName>
        <ecNumber evidence="6">3.2.1.8</ecNumber>
    </submittedName>
</protein>
<keyword evidence="4" id="KW-0812">Transmembrane</keyword>
<gene>
    <name evidence="6" type="ORF">BBJK_01630</name>
</gene>
<feature type="domain" description="NodB homology" evidence="5">
    <location>
        <begin position="216"/>
        <end position="395"/>
    </location>
</feature>
<keyword evidence="2 6" id="KW-0378">Hydrolase</keyword>
<dbReference type="EC" id="3.2.1.8" evidence="6"/>
<dbReference type="PANTHER" id="PTHR10587">
    <property type="entry name" value="GLYCOSYL TRANSFERASE-RELATED"/>
    <property type="match status" value="1"/>
</dbReference>
<keyword evidence="6" id="KW-0326">Glycosidase</keyword>
<dbReference type="AlphaFoldDB" id="A0A286TCN9"/>
<dbReference type="SUPFAM" id="SSF88713">
    <property type="entry name" value="Glycoside hydrolase/deacetylase"/>
    <property type="match status" value="1"/>
</dbReference>
<sequence>MSRAGKTRGNEYGEYGAGPDNGRRGRGRHRLIAFVAILVILALAGGSVGGWWMWDRHWRQIPITVNGTSMKVSVDMTLGRLLRDNGDFDAHPGNLVDVAGDMIEKHAGKPIVVSINGAAVRRDAIDSTTIPQDGMVMVTSGEDVTEDHTVSKETVPHGESIDIAGGSIQILKQAGKDGVHEYWVGKRSGKHVDKGVTVEPQDTIVVPLNPRPEGKKVIALTFDDGPSKYSGPILDILKEKGVKATFFDVGEECLSFPDAEKRMLEEGHQVASHSNTHPDMPTLSRDALRAEIIAGFSNMKKASGHVTKVLRAPYGAFGKKQWQETSDLIDMNVLWDIDTLDWKRPGAKAIHDAVMTGAHNGAIVLMHDGGGDRSQDVEALPGIIDDLKKQGYEFVTVEQLIKMAGDAGDTGGGTRVTEPPAGAGTCSYLIGGTTSVSLTRARSRQRERKVVGRMTGVEPALTDAEKPLNTSDLAALFT</sequence>
<name>A0A286TCN9_BIFBI</name>
<evidence type="ECO:0000313" key="7">
    <source>
        <dbReference type="Proteomes" id="UP000262177"/>
    </source>
</evidence>
<keyword evidence="4" id="KW-1133">Transmembrane helix</keyword>
<reference evidence="6 7" key="1">
    <citation type="journal article" date="2017" name="Biosci. Biotechnol. Biochem.">
        <title>Identification and characterization of a sulfoglycosidase from Bifidobacterium bifidum implicated in mucin glycan utilization.</title>
        <authorList>
            <person name="Katoh T."/>
            <person name="Maeshibu T."/>
            <person name="Kikkawa K."/>
            <person name="Gotoh A."/>
            <person name="Tomabechi Y."/>
            <person name="Nakamura M."/>
            <person name="Liao W.-H."/>
            <person name="Yamaguchi M."/>
            <person name="Ashida H."/>
            <person name="Yamamoto K."/>
            <person name="Katayama T."/>
        </authorList>
    </citation>
    <scope>NUCLEOTIDE SEQUENCE [LARGE SCALE GENOMIC DNA]</scope>
    <source>
        <strain evidence="6 7">JCM 7004</strain>
    </source>
</reference>
<dbReference type="InterPro" id="IPR050248">
    <property type="entry name" value="Polysacc_deacetylase_ArnD"/>
</dbReference>
<dbReference type="GO" id="GO:0016020">
    <property type="term" value="C:membrane"/>
    <property type="evidence" value="ECO:0007669"/>
    <property type="project" value="TreeGrafter"/>
</dbReference>
<dbReference type="GO" id="GO:0016810">
    <property type="term" value="F:hydrolase activity, acting on carbon-nitrogen (but not peptide) bonds"/>
    <property type="evidence" value="ECO:0007669"/>
    <property type="project" value="InterPro"/>
</dbReference>
<evidence type="ECO:0000313" key="6">
    <source>
        <dbReference type="EMBL" id="BBA48124.1"/>
    </source>
</evidence>
<dbReference type="EMBL" id="AP018131">
    <property type="protein sequence ID" value="BBA48124.1"/>
    <property type="molecule type" value="Genomic_DNA"/>
</dbReference>
<dbReference type="Pfam" id="PF01522">
    <property type="entry name" value="Polysacc_deac_1"/>
    <property type="match status" value="1"/>
</dbReference>
<dbReference type="InterPro" id="IPR002509">
    <property type="entry name" value="NODB_dom"/>
</dbReference>
<dbReference type="GO" id="GO:0005975">
    <property type="term" value="P:carbohydrate metabolic process"/>
    <property type="evidence" value="ECO:0007669"/>
    <property type="project" value="InterPro"/>
</dbReference>
<keyword evidence="1" id="KW-0479">Metal-binding</keyword>
<accession>A0A286TCN9</accession>
<organism evidence="6 7">
    <name type="scientific">Bifidobacterium bifidum LMG 13195</name>
    <dbReference type="NCBI Taxonomy" id="1207542"/>
    <lineage>
        <taxon>Bacteria</taxon>
        <taxon>Bacillati</taxon>
        <taxon>Actinomycetota</taxon>
        <taxon>Actinomycetes</taxon>
        <taxon>Bifidobacteriales</taxon>
        <taxon>Bifidobacteriaceae</taxon>
        <taxon>Bifidobacterium</taxon>
    </lineage>
</organism>
<keyword evidence="4" id="KW-0472">Membrane</keyword>
<dbReference type="Proteomes" id="UP000262177">
    <property type="component" value="Chromosome"/>
</dbReference>
<dbReference type="PANTHER" id="PTHR10587:SF133">
    <property type="entry name" value="CHITIN DEACETYLASE 1-RELATED"/>
    <property type="match status" value="1"/>
</dbReference>
<dbReference type="CDD" id="cd10917">
    <property type="entry name" value="CE4_NodB_like_6s_7s"/>
    <property type="match status" value="1"/>
</dbReference>
<dbReference type="InterPro" id="IPR011330">
    <property type="entry name" value="Glyco_hydro/deAcase_b/a-brl"/>
</dbReference>
<feature type="region of interest" description="Disordered" evidence="3">
    <location>
        <begin position="1"/>
        <end position="21"/>
    </location>
</feature>
<evidence type="ECO:0000259" key="5">
    <source>
        <dbReference type="PROSITE" id="PS51677"/>
    </source>
</evidence>
<evidence type="ECO:0000256" key="3">
    <source>
        <dbReference type="SAM" id="MobiDB-lite"/>
    </source>
</evidence>
<dbReference type="Gene3D" id="3.20.20.370">
    <property type="entry name" value="Glycoside hydrolase/deacetylase"/>
    <property type="match status" value="1"/>
</dbReference>
<dbReference type="GO" id="GO:0046872">
    <property type="term" value="F:metal ion binding"/>
    <property type="evidence" value="ECO:0007669"/>
    <property type="project" value="UniProtKB-KW"/>
</dbReference>
<evidence type="ECO:0000256" key="1">
    <source>
        <dbReference type="ARBA" id="ARBA00022723"/>
    </source>
</evidence>
<evidence type="ECO:0000256" key="4">
    <source>
        <dbReference type="SAM" id="Phobius"/>
    </source>
</evidence>
<proteinExistence type="predicted"/>
<feature type="transmembrane region" description="Helical" evidence="4">
    <location>
        <begin position="31"/>
        <end position="54"/>
    </location>
</feature>
<dbReference type="PROSITE" id="PS51677">
    <property type="entry name" value="NODB"/>
    <property type="match status" value="1"/>
</dbReference>
<evidence type="ECO:0000256" key="2">
    <source>
        <dbReference type="ARBA" id="ARBA00022801"/>
    </source>
</evidence>